<evidence type="ECO:0000313" key="2">
    <source>
        <dbReference type="EMBL" id="AZI58134.1"/>
    </source>
</evidence>
<keyword evidence="1" id="KW-1133">Transmembrane helix</keyword>
<keyword evidence="3" id="KW-1185">Reference proteome</keyword>
<dbReference type="KEGG" id="nak:EH165_08265"/>
<evidence type="ECO:0000313" key="3">
    <source>
        <dbReference type="Proteomes" id="UP000268084"/>
    </source>
</evidence>
<dbReference type="AlphaFoldDB" id="A0A3G8ZUH3"/>
<gene>
    <name evidence="2" type="ORF">EH165_08265</name>
</gene>
<evidence type="ECO:0000256" key="1">
    <source>
        <dbReference type="SAM" id="Phobius"/>
    </source>
</evidence>
<dbReference type="NCBIfam" id="TIGR03544">
    <property type="entry name" value="DivI1A_domain"/>
    <property type="match status" value="1"/>
</dbReference>
<proteinExistence type="predicted"/>
<keyword evidence="1" id="KW-0812">Transmembrane</keyword>
<name>A0A3G8ZUH3_9ACTN</name>
<feature type="transmembrane region" description="Helical" evidence="1">
    <location>
        <begin position="6"/>
        <end position="26"/>
    </location>
</feature>
<reference evidence="2 3" key="2">
    <citation type="submission" date="2018-12" db="EMBL/GenBank/DDBJ databases">
        <title>Nakamurella antarcticus sp. nov., isolated from Antarctica South Shetland Islands soil.</title>
        <authorList>
            <person name="Peng F."/>
        </authorList>
    </citation>
    <scope>NUCLEOTIDE SEQUENCE [LARGE SCALE GENOMIC DNA]</scope>
    <source>
        <strain evidence="2 3">S14-144</strain>
    </source>
</reference>
<dbReference type="InterPro" id="IPR019933">
    <property type="entry name" value="DivIVA_domain"/>
</dbReference>
<dbReference type="Gene3D" id="6.10.250.660">
    <property type="match status" value="1"/>
</dbReference>
<dbReference type="RefSeq" id="WP_124799043.1">
    <property type="nucleotide sequence ID" value="NZ_CP034170.1"/>
</dbReference>
<accession>A0A3G8ZUH3</accession>
<dbReference type="EMBL" id="CP034170">
    <property type="protein sequence ID" value="AZI58134.1"/>
    <property type="molecule type" value="Genomic_DNA"/>
</dbReference>
<protein>
    <submittedName>
        <fullName evidence="2">DivIVA domain-containing protein</fullName>
    </submittedName>
</protein>
<dbReference type="Proteomes" id="UP000268084">
    <property type="component" value="Chromosome"/>
</dbReference>
<sequence>MTTVLQYLVIAVVVGLALFGIAVLIFGRGEQMAALPARTSPAQLPSTGTTGKDVRAVRFAMALRGYRMSDVDWTLDRLSEELDRTHAELALMRSAHPESTLDEREMDFMTTDPTPAFALTEAEAEAEAEAVQERQGAQGADIHSVVSFVPQDAESAARS</sequence>
<keyword evidence="1" id="KW-0472">Membrane</keyword>
<dbReference type="OrthoDB" id="3404379at2"/>
<organism evidence="2 3">
    <name type="scientific">Nakamurella antarctica</name>
    <dbReference type="NCBI Taxonomy" id="1902245"/>
    <lineage>
        <taxon>Bacteria</taxon>
        <taxon>Bacillati</taxon>
        <taxon>Actinomycetota</taxon>
        <taxon>Actinomycetes</taxon>
        <taxon>Nakamurellales</taxon>
        <taxon>Nakamurellaceae</taxon>
        <taxon>Nakamurella</taxon>
    </lineage>
</organism>
<reference evidence="2 3" key="1">
    <citation type="submission" date="2018-11" db="EMBL/GenBank/DDBJ databases">
        <authorList>
            <person name="Da X."/>
        </authorList>
    </citation>
    <scope>NUCLEOTIDE SEQUENCE [LARGE SCALE GENOMIC DNA]</scope>
    <source>
        <strain evidence="2 3">S14-144</strain>
    </source>
</reference>